<sequence length="215" mass="24369">MRYKIKGEEIRTENAAKPSSQKSLVVDDYIGGILNKPSILDFGCGKLRYSDTLALVASKVTFVDSEIQLNREQSVRGERTTVKNYVKSNYSGCKTVPYESLDKHRSKYDVITCTNVLSAIPCKRMIADVLEHIIRLLRKDGFAIFVNQHRSSYFSKYESGEKMLHGYLYSGSKGSSYYGILDKPVIELLLKKHGYEIIKTWVVGESTFTEARPNS</sequence>
<gene>
    <name evidence="1" type="primary">ubiG_2</name>
    <name evidence="1" type="ORF">MSP8886_02215</name>
</gene>
<dbReference type="AlphaFoldDB" id="A0A1A8TFA3"/>
<keyword evidence="1" id="KW-0808">Transferase</keyword>
<dbReference type="Proteomes" id="UP000092544">
    <property type="component" value="Unassembled WGS sequence"/>
</dbReference>
<dbReference type="InterPro" id="IPR029063">
    <property type="entry name" value="SAM-dependent_MTases_sf"/>
</dbReference>
<dbReference type="Pfam" id="PF13489">
    <property type="entry name" value="Methyltransf_23"/>
    <property type="match status" value="1"/>
</dbReference>
<keyword evidence="1" id="KW-0830">Ubiquinone</keyword>
<keyword evidence="1" id="KW-0489">Methyltransferase</keyword>
<evidence type="ECO:0000313" key="1">
    <source>
        <dbReference type="EMBL" id="SBS31717.1"/>
    </source>
</evidence>
<dbReference type="RefSeq" id="WP_067016632.1">
    <property type="nucleotide sequence ID" value="NZ_FLOB01000004.1"/>
</dbReference>
<dbReference type="EMBL" id="FLOB01000004">
    <property type="protein sequence ID" value="SBS31717.1"/>
    <property type="molecule type" value="Genomic_DNA"/>
</dbReference>
<protein>
    <submittedName>
        <fullName evidence="1">Ubiquinone biosynthesis O-methyltransferase</fullName>
        <ecNumber evidence="1">2.1.1.222</ecNumber>
    </submittedName>
</protein>
<dbReference type="SUPFAM" id="SSF53335">
    <property type="entry name" value="S-adenosyl-L-methionine-dependent methyltransferases"/>
    <property type="match status" value="1"/>
</dbReference>
<dbReference type="STRING" id="1792290.MSP8886_02215"/>
<accession>A0A1A8TFA3</accession>
<dbReference type="GO" id="GO:0102208">
    <property type="term" value="F:2-polyprenyl-6-hydroxyphenol methylase activity"/>
    <property type="evidence" value="ECO:0007669"/>
    <property type="project" value="UniProtKB-EC"/>
</dbReference>
<dbReference type="Gene3D" id="3.40.50.150">
    <property type="entry name" value="Vaccinia Virus protein VP39"/>
    <property type="match status" value="1"/>
</dbReference>
<organism evidence="1 2">
    <name type="scientific">Marinomonas spartinae</name>
    <dbReference type="NCBI Taxonomy" id="1792290"/>
    <lineage>
        <taxon>Bacteria</taxon>
        <taxon>Pseudomonadati</taxon>
        <taxon>Pseudomonadota</taxon>
        <taxon>Gammaproteobacteria</taxon>
        <taxon>Oceanospirillales</taxon>
        <taxon>Oceanospirillaceae</taxon>
        <taxon>Marinomonas</taxon>
    </lineage>
</organism>
<name>A0A1A8TFA3_9GAMM</name>
<reference evidence="1 2" key="1">
    <citation type="submission" date="2016-06" db="EMBL/GenBank/DDBJ databases">
        <authorList>
            <person name="Kjaerup R.B."/>
            <person name="Dalgaard T.S."/>
            <person name="Juul-Madsen H.R."/>
        </authorList>
    </citation>
    <scope>NUCLEOTIDE SEQUENCE [LARGE SCALE GENOMIC DNA]</scope>
    <source>
        <strain evidence="1 2">CECT 8886</strain>
    </source>
</reference>
<dbReference type="EC" id="2.1.1.222" evidence="1"/>
<proteinExistence type="predicted"/>
<keyword evidence="2" id="KW-1185">Reference proteome</keyword>
<dbReference type="GO" id="GO:0032259">
    <property type="term" value="P:methylation"/>
    <property type="evidence" value="ECO:0007669"/>
    <property type="project" value="UniProtKB-KW"/>
</dbReference>
<evidence type="ECO:0000313" key="2">
    <source>
        <dbReference type="Proteomes" id="UP000092544"/>
    </source>
</evidence>